<organism evidence="2 3">
    <name type="scientific">Ceriporiopsis subvermispora (strain B)</name>
    <name type="common">White-rot fungus</name>
    <name type="synonym">Gelatoporia subvermispora</name>
    <dbReference type="NCBI Taxonomy" id="914234"/>
    <lineage>
        <taxon>Eukaryota</taxon>
        <taxon>Fungi</taxon>
        <taxon>Dikarya</taxon>
        <taxon>Basidiomycota</taxon>
        <taxon>Agaricomycotina</taxon>
        <taxon>Agaricomycetes</taxon>
        <taxon>Polyporales</taxon>
        <taxon>Gelatoporiaceae</taxon>
        <taxon>Gelatoporia</taxon>
    </lineage>
</organism>
<accession>M2RUK5</accession>
<proteinExistence type="predicted"/>
<dbReference type="AlphaFoldDB" id="M2RUK5"/>
<evidence type="ECO:0000313" key="2">
    <source>
        <dbReference type="EMBL" id="EMD42142.1"/>
    </source>
</evidence>
<feature type="compositionally biased region" description="Acidic residues" evidence="1">
    <location>
        <begin position="1"/>
        <end position="24"/>
    </location>
</feature>
<feature type="region of interest" description="Disordered" evidence="1">
    <location>
        <begin position="1"/>
        <end position="30"/>
    </location>
</feature>
<keyword evidence="3" id="KW-1185">Reference proteome</keyword>
<sequence length="128" mass="15063">MGAEVQEIEEPSSEVEDPNTDDDESTLRKHSSDTFADAEFHLMARYIARGPSWFDNTDSLERLRPFQVKHPHRTLSTWHHFYAVHERDIRCLIERYKAQYSYEEEDLVLSYPAELDIEEEVLLCRCAG</sequence>
<protein>
    <submittedName>
        <fullName evidence="2">Uncharacterized protein</fullName>
    </submittedName>
</protein>
<reference evidence="2 3" key="1">
    <citation type="journal article" date="2012" name="Proc. Natl. Acad. Sci. U.S.A.">
        <title>Comparative genomics of Ceriporiopsis subvermispora and Phanerochaete chrysosporium provide insight into selective ligninolysis.</title>
        <authorList>
            <person name="Fernandez-Fueyo E."/>
            <person name="Ruiz-Duenas F.J."/>
            <person name="Ferreira P."/>
            <person name="Floudas D."/>
            <person name="Hibbett D.S."/>
            <person name="Canessa P."/>
            <person name="Larrondo L.F."/>
            <person name="James T.Y."/>
            <person name="Seelenfreund D."/>
            <person name="Lobos S."/>
            <person name="Polanco R."/>
            <person name="Tello M."/>
            <person name="Honda Y."/>
            <person name="Watanabe T."/>
            <person name="Watanabe T."/>
            <person name="Ryu J.S."/>
            <person name="Kubicek C.P."/>
            <person name="Schmoll M."/>
            <person name="Gaskell J."/>
            <person name="Hammel K.E."/>
            <person name="St John F.J."/>
            <person name="Vanden Wymelenberg A."/>
            <person name="Sabat G."/>
            <person name="Splinter BonDurant S."/>
            <person name="Syed K."/>
            <person name="Yadav J.S."/>
            <person name="Doddapaneni H."/>
            <person name="Subramanian V."/>
            <person name="Lavin J.L."/>
            <person name="Oguiza J.A."/>
            <person name="Perez G."/>
            <person name="Pisabarro A.G."/>
            <person name="Ramirez L."/>
            <person name="Santoyo F."/>
            <person name="Master E."/>
            <person name="Coutinho P.M."/>
            <person name="Henrissat B."/>
            <person name="Lombard V."/>
            <person name="Magnuson J.K."/>
            <person name="Kuees U."/>
            <person name="Hori C."/>
            <person name="Igarashi K."/>
            <person name="Samejima M."/>
            <person name="Held B.W."/>
            <person name="Barry K.W."/>
            <person name="LaButti K.M."/>
            <person name="Lapidus A."/>
            <person name="Lindquist E.A."/>
            <person name="Lucas S.M."/>
            <person name="Riley R."/>
            <person name="Salamov A.A."/>
            <person name="Hoffmeister D."/>
            <person name="Schwenk D."/>
            <person name="Hadar Y."/>
            <person name="Yarden O."/>
            <person name="de Vries R.P."/>
            <person name="Wiebenga A."/>
            <person name="Stenlid J."/>
            <person name="Eastwood D."/>
            <person name="Grigoriev I.V."/>
            <person name="Berka R.M."/>
            <person name="Blanchette R.A."/>
            <person name="Kersten P."/>
            <person name="Martinez A.T."/>
            <person name="Vicuna R."/>
            <person name="Cullen D."/>
        </authorList>
    </citation>
    <scope>NUCLEOTIDE SEQUENCE [LARGE SCALE GENOMIC DNA]</scope>
    <source>
        <strain evidence="2 3">B</strain>
    </source>
</reference>
<evidence type="ECO:0000313" key="3">
    <source>
        <dbReference type="Proteomes" id="UP000016930"/>
    </source>
</evidence>
<dbReference type="Proteomes" id="UP000016930">
    <property type="component" value="Unassembled WGS sequence"/>
</dbReference>
<evidence type="ECO:0000256" key="1">
    <source>
        <dbReference type="SAM" id="MobiDB-lite"/>
    </source>
</evidence>
<gene>
    <name evidence="2" type="ORF">CERSUDRAFT_79747</name>
</gene>
<name>M2RUK5_CERS8</name>
<dbReference type="HOGENOM" id="CLU_1959300_0_0_1"/>
<dbReference type="EMBL" id="KB445791">
    <property type="protein sequence ID" value="EMD42142.1"/>
    <property type="molecule type" value="Genomic_DNA"/>
</dbReference>